<dbReference type="Pfam" id="PF14707">
    <property type="entry name" value="Sulfatase_C"/>
    <property type="match status" value="1"/>
</dbReference>
<keyword evidence="2" id="KW-0732">Signal</keyword>
<dbReference type="CDD" id="cd16142">
    <property type="entry name" value="ARS_like"/>
    <property type="match status" value="1"/>
</dbReference>
<dbReference type="PANTHER" id="PTHR43751:SF2">
    <property type="entry name" value="SULFATASE N-TERMINAL DOMAIN-CONTAINING PROTEIN"/>
    <property type="match status" value="1"/>
</dbReference>
<name>A0A9X2W4H8_9ENTR</name>
<protein>
    <submittedName>
        <fullName evidence="4">Arylsulfatase</fullName>
    </submittedName>
</protein>
<reference evidence="4" key="1">
    <citation type="submission" date="2022-03" db="EMBL/GenBank/DDBJ databases">
        <title>Proposal of a novel genus Dryocolo and two novel species.</title>
        <authorList>
            <person name="Maddock D.W."/>
            <person name="Brady C.L."/>
            <person name="Denman S."/>
            <person name="Arnold D."/>
        </authorList>
    </citation>
    <scope>NUCLEOTIDE SEQUENCE</scope>
    <source>
        <strain evidence="4">H6W4</strain>
    </source>
</reference>
<dbReference type="InterPro" id="IPR000917">
    <property type="entry name" value="Sulfatase_N"/>
</dbReference>
<feature type="signal peptide" evidence="2">
    <location>
        <begin position="1"/>
        <end position="28"/>
    </location>
</feature>
<evidence type="ECO:0000313" key="4">
    <source>
        <dbReference type="EMBL" id="MCT4700396.1"/>
    </source>
</evidence>
<comment type="PTM">
    <text evidence="1">The conversion to 3-oxoalanine (also known as C-formylglycine, FGly), of a serine or cysteine residue in prokaryotes and of a cysteine residue in eukaryotes, is critical for catalytic activity.</text>
</comment>
<dbReference type="Gene3D" id="3.40.720.10">
    <property type="entry name" value="Alkaline Phosphatase, subunit A"/>
    <property type="match status" value="1"/>
</dbReference>
<sequence length="536" mass="59697">MLNNVPFKRTMLASMLTLMTGAVSAVNAAPATPPLANTQNQDASQPNQDASKPNIVVIFGDDIGYWNLSTYNQGMMGYKTPNIDSIANEGAKFTSYYAEQSSTAGRSSFITGQMPFRTGMSKVGMPGAPQGLQKEDPTIANILKQLGYATGQFGKNHLGDRDEFLPTAHGFDEFLGNLYHLNAEEEPENPDYPKDPEFRKQFGPRGVIKSSADGKIEDTGPLTVKRMGTVDEETLAANNDFMERQTKAGKPFFTWFNTTRMHNKTHLKDASIGVTGLGTYADGMVEHDKMVGEVLKKIKDLGIEDNTIVLYTTDNGPMTATWPDGGITPFRGEKNTNWEGGFRVPAMIKWPGHIKPGTLINDIFGSNDWFPTLVAAAGVPDIKEQLLKGYKTPSITYKVHLDGYNQLDFIQGKGEDPRKEFFYWSDDGDLLAMRYGRWKAHFMIQEHTGLDLWRYPFVKLRAPMIFDLEVDPLEKGSDGMGYQSWFYDRMFLMGGAQKYVTEMLATFKEFPPRQKPGSFTVSDAAAMIEEGSNINK</sequence>
<evidence type="ECO:0000256" key="1">
    <source>
        <dbReference type="PIRSR" id="PIRSR600917-52"/>
    </source>
</evidence>
<gene>
    <name evidence="4" type="ORF">MUA00_00955</name>
</gene>
<dbReference type="AlphaFoldDB" id="A0A9X2W4H8"/>
<evidence type="ECO:0000313" key="5">
    <source>
        <dbReference type="Proteomes" id="UP001150641"/>
    </source>
</evidence>
<dbReference type="PANTHER" id="PTHR43751">
    <property type="entry name" value="SULFATASE"/>
    <property type="match status" value="1"/>
</dbReference>
<feature type="modified residue" description="3-oxoalanine (Ser)" evidence="1">
    <location>
        <position position="102"/>
    </location>
</feature>
<dbReference type="RefSeq" id="WP_271124972.1">
    <property type="nucleotide sequence ID" value="NZ_JALHAN010000069.1"/>
</dbReference>
<proteinExistence type="predicted"/>
<dbReference type="EMBL" id="JALHAP010000064">
    <property type="protein sequence ID" value="MCT4700396.1"/>
    <property type="molecule type" value="Genomic_DNA"/>
</dbReference>
<dbReference type="Pfam" id="PF00884">
    <property type="entry name" value="Sulfatase"/>
    <property type="match status" value="1"/>
</dbReference>
<keyword evidence="5" id="KW-1185">Reference proteome</keyword>
<dbReference type="Gene3D" id="3.30.1120.10">
    <property type="match status" value="1"/>
</dbReference>
<dbReference type="InterPro" id="IPR052701">
    <property type="entry name" value="GAG_Ulvan_Degrading_Sulfatases"/>
</dbReference>
<dbReference type="InterPro" id="IPR017850">
    <property type="entry name" value="Alkaline_phosphatase_core_sf"/>
</dbReference>
<evidence type="ECO:0000256" key="2">
    <source>
        <dbReference type="SAM" id="SignalP"/>
    </source>
</evidence>
<evidence type="ECO:0000259" key="3">
    <source>
        <dbReference type="Pfam" id="PF00884"/>
    </source>
</evidence>
<feature type="domain" description="Sulfatase N-terminal" evidence="3">
    <location>
        <begin position="53"/>
        <end position="379"/>
    </location>
</feature>
<dbReference type="Proteomes" id="UP001150641">
    <property type="component" value="Unassembled WGS sequence"/>
</dbReference>
<feature type="chain" id="PRO_5040770940" evidence="2">
    <location>
        <begin position="29"/>
        <end position="536"/>
    </location>
</feature>
<comment type="caution">
    <text evidence="4">The sequence shown here is derived from an EMBL/GenBank/DDBJ whole genome shotgun (WGS) entry which is preliminary data.</text>
</comment>
<dbReference type="SUPFAM" id="SSF53649">
    <property type="entry name" value="Alkaline phosphatase-like"/>
    <property type="match status" value="1"/>
</dbReference>
<organism evidence="4 5">
    <name type="scientific">Dryocola boscaweniae</name>
    <dbReference type="NCBI Taxonomy" id="2925397"/>
    <lineage>
        <taxon>Bacteria</taxon>
        <taxon>Pseudomonadati</taxon>
        <taxon>Pseudomonadota</taxon>
        <taxon>Gammaproteobacteria</taxon>
        <taxon>Enterobacterales</taxon>
        <taxon>Enterobacteriaceae</taxon>
        <taxon>Dryocola</taxon>
    </lineage>
</organism>
<accession>A0A9X2W4H8</accession>